<comment type="caution">
    <text evidence="1">The sequence shown here is derived from an EMBL/GenBank/DDBJ whole genome shotgun (WGS) entry which is preliminary data.</text>
</comment>
<dbReference type="EMBL" id="PKMF04000222">
    <property type="protein sequence ID" value="KAK7842387.1"/>
    <property type="molecule type" value="Genomic_DNA"/>
</dbReference>
<proteinExistence type="predicted"/>
<dbReference type="AlphaFoldDB" id="A0AAW0KSM1"/>
<name>A0AAW0KSM1_QUESU</name>
<evidence type="ECO:0000313" key="1">
    <source>
        <dbReference type="EMBL" id="KAK7842387.1"/>
    </source>
</evidence>
<reference evidence="1 2" key="1">
    <citation type="journal article" date="2018" name="Sci. Data">
        <title>The draft genome sequence of cork oak.</title>
        <authorList>
            <person name="Ramos A.M."/>
            <person name="Usie A."/>
            <person name="Barbosa P."/>
            <person name="Barros P.M."/>
            <person name="Capote T."/>
            <person name="Chaves I."/>
            <person name="Simoes F."/>
            <person name="Abreu I."/>
            <person name="Carrasquinho I."/>
            <person name="Faro C."/>
            <person name="Guimaraes J.B."/>
            <person name="Mendonca D."/>
            <person name="Nobrega F."/>
            <person name="Rodrigues L."/>
            <person name="Saibo N.J.M."/>
            <person name="Varela M.C."/>
            <person name="Egas C."/>
            <person name="Matos J."/>
            <person name="Miguel C.M."/>
            <person name="Oliveira M.M."/>
            <person name="Ricardo C.P."/>
            <person name="Goncalves S."/>
        </authorList>
    </citation>
    <scope>NUCLEOTIDE SEQUENCE [LARGE SCALE GENOMIC DNA]</scope>
    <source>
        <strain evidence="2">cv. HL8</strain>
    </source>
</reference>
<organism evidence="1 2">
    <name type="scientific">Quercus suber</name>
    <name type="common">Cork oak</name>
    <dbReference type="NCBI Taxonomy" id="58331"/>
    <lineage>
        <taxon>Eukaryota</taxon>
        <taxon>Viridiplantae</taxon>
        <taxon>Streptophyta</taxon>
        <taxon>Embryophyta</taxon>
        <taxon>Tracheophyta</taxon>
        <taxon>Spermatophyta</taxon>
        <taxon>Magnoliopsida</taxon>
        <taxon>eudicotyledons</taxon>
        <taxon>Gunneridae</taxon>
        <taxon>Pentapetalae</taxon>
        <taxon>rosids</taxon>
        <taxon>fabids</taxon>
        <taxon>Fagales</taxon>
        <taxon>Fagaceae</taxon>
        <taxon>Quercus</taxon>
    </lineage>
</organism>
<evidence type="ECO:0000313" key="2">
    <source>
        <dbReference type="Proteomes" id="UP000237347"/>
    </source>
</evidence>
<keyword evidence="2" id="KW-1185">Reference proteome</keyword>
<gene>
    <name evidence="1" type="ORF">CFP56_014064</name>
</gene>
<dbReference type="Proteomes" id="UP000237347">
    <property type="component" value="Unassembled WGS sequence"/>
</dbReference>
<feature type="non-terminal residue" evidence="1">
    <location>
        <position position="81"/>
    </location>
</feature>
<sequence length="81" mass="8952">MYGLEHKNLGSIRVKRVRNEASNPLGSCGATLKAGDQIKDSEKCIKPIVRVQKAEVVAWVQSESWGCFATTASSNLRCRSW</sequence>
<protein>
    <submittedName>
        <fullName evidence="1">Uncharacterized protein</fullName>
    </submittedName>
</protein>
<accession>A0AAW0KSM1</accession>